<protein>
    <submittedName>
        <fullName evidence="1">Uncharacterized protein</fullName>
    </submittedName>
</protein>
<organism evidence="1">
    <name type="scientific">Octopus bimaculoides</name>
    <name type="common">California two-spotted octopus</name>
    <dbReference type="NCBI Taxonomy" id="37653"/>
    <lineage>
        <taxon>Eukaryota</taxon>
        <taxon>Metazoa</taxon>
        <taxon>Spiralia</taxon>
        <taxon>Lophotrochozoa</taxon>
        <taxon>Mollusca</taxon>
        <taxon>Cephalopoda</taxon>
        <taxon>Coleoidea</taxon>
        <taxon>Octopodiformes</taxon>
        <taxon>Octopoda</taxon>
        <taxon>Incirrata</taxon>
        <taxon>Octopodidae</taxon>
        <taxon>Octopus</taxon>
    </lineage>
</organism>
<name>A0A0L8IG07_OCTBM</name>
<sequence length="131" mass="15647">MYKFTKPKHAQIHTHTRTYTHAYIHAYIHTHAHTHVDIHTHTHTVYNLFIIFLSLIHKLFQPKRFFKVFGLAQYTCFFTQRQRKMSRGIKSGLLAGRLCGPRRPIHFLGKWAFIHTRTTRAIRLQTNKQNI</sequence>
<dbReference type="EMBL" id="KQ415805">
    <property type="protein sequence ID" value="KOG00388.1"/>
    <property type="molecule type" value="Genomic_DNA"/>
</dbReference>
<gene>
    <name evidence="1" type="ORF">OCBIM_22004523mg</name>
</gene>
<accession>A0A0L8IG07</accession>
<dbReference type="AlphaFoldDB" id="A0A0L8IG07"/>
<proteinExistence type="predicted"/>
<evidence type="ECO:0000313" key="1">
    <source>
        <dbReference type="EMBL" id="KOG00388.1"/>
    </source>
</evidence>
<reference evidence="1" key="1">
    <citation type="submission" date="2015-07" db="EMBL/GenBank/DDBJ databases">
        <title>MeaNS - Measles Nucleotide Surveillance Program.</title>
        <authorList>
            <person name="Tran T."/>
            <person name="Druce J."/>
        </authorList>
    </citation>
    <scope>NUCLEOTIDE SEQUENCE</scope>
    <source>
        <strain evidence="1">UCB-OBI-ISO-001</strain>
        <tissue evidence="1">Gonad</tissue>
    </source>
</reference>